<evidence type="ECO:0000256" key="2">
    <source>
        <dbReference type="SAM" id="Phobius"/>
    </source>
</evidence>
<sequence length="427" mass="43689">MPHYDGPDFRARRTPEAATGEPDEAATQMLPEQDVPTYRPRDYSPEGRGSHAAPVNAEPVAPPMPATTSSPVERAPQSTEYTLTRRELRALREAQGAQVDAPAPRSAPSSFAPQPVAPEPVAPEPVAPEPVAPEPVASEPVASEPVASEPVASEPVASEPVASVSSEPAVPAQAPVLSPFEALFAPPSDSAPAPLVEPLVDPTAAVGPEPGIEPVAPEPEVVVAEPAAAEPVVAETVVAEPVAAEPVVAEPVAAEPAISEPPTAPATRTARRAGHWSTQADLDDATQVNESTISRKVGAGSGAITTSALVLPSLPNPEFAHLGTGEILVTGSIDLPHSLATSGAHPTQLDEHHLDHELDPGDHQVVSTDSQPVRAVKAISSHTSTRNVIVAKKPVGNRALTALIISAAGMAAVVVTLLVVGLVSGVL</sequence>
<feature type="compositionally biased region" description="Low complexity" evidence="1">
    <location>
        <begin position="254"/>
        <end position="268"/>
    </location>
</feature>
<evidence type="ECO:0000256" key="1">
    <source>
        <dbReference type="SAM" id="MobiDB-lite"/>
    </source>
</evidence>
<organism evidence="3 4">
    <name type="scientific">Pseudolysinimonas kribbensis</name>
    <dbReference type="NCBI Taxonomy" id="433641"/>
    <lineage>
        <taxon>Bacteria</taxon>
        <taxon>Bacillati</taxon>
        <taxon>Actinomycetota</taxon>
        <taxon>Actinomycetes</taxon>
        <taxon>Micrococcales</taxon>
        <taxon>Microbacteriaceae</taxon>
        <taxon>Pseudolysinimonas</taxon>
    </lineage>
</organism>
<accession>A0ABQ6K798</accession>
<feature type="region of interest" description="Disordered" evidence="1">
    <location>
        <begin position="1"/>
        <end position="172"/>
    </location>
</feature>
<feature type="compositionally biased region" description="Basic and acidic residues" evidence="1">
    <location>
        <begin position="83"/>
        <end position="92"/>
    </location>
</feature>
<keyword evidence="2" id="KW-1133">Transmembrane helix</keyword>
<comment type="caution">
    <text evidence="3">The sequence shown here is derived from an EMBL/GenBank/DDBJ whole genome shotgun (WGS) entry which is preliminary data.</text>
</comment>
<feature type="compositionally biased region" description="Pro residues" evidence="1">
    <location>
        <begin position="115"/>
        <end position="133"/>
    </location>
</feature>
<feature type="transmembrane region" description="Helical" evidence="2">
    <location>
        <begin position="399"/>
        <end position="423"/>
    </location>
</feature>
<keyword evidence="2" id="KW-0812">Transmembrane</keyword>
<reference evidence="4" key="1">
    <citation type="journal article" date="2019" name="Int. J. Syst. Evol. Microbiol.">
        <title>The Global Catalogue of Microorganisms (GCM) 10K type strain sequencing project: providing services to taxonomists for standard genome sequencing and annotation.</title>
        <authorList>
            <consortium name="The Broad Institute Genomics Platform"/>
            <consortium name="The Broad Institute Genome Sequencing Center for Infectious Disease"/>
            <person name="Wu L."/>
            <person name="Ma J."/>
        </authorList>
    </citation>
    <scope>NUCLEOTIDE SEQUENCE [LARGE SCALE GENOMIC DNA]</scope>
    <source>
        <strain evidence="4">NBRC 108894</strain>
    </source>
</reference>
<feature type="compositionally biased region" description="Basic and acidic residues" evidence="1">
    <location>
        <begin position="1"/>
        <end position="15"/>
    </location>
</feature>
<feature type="compositionally biased region" description="Low complexity" evidence="1">
    <location>
        <begin position="101"/>
        <end position="114"/>
    </location>
</feature>
<evidence type="ECO:0000313" key="3">
    <source>
        <dbReference type="EMBL" id="GMA96525.1"/>
    </source>
</evidence>
<feature type="compositionally biased region" description="Basic and acidic residues" evidence="1">
    <location>
        <begin position="39"/>
        <end position="49"/>
    </location>
</feature>
<gene>
    <name evidence="3" type="ORF">GCM10025881_33490</name>
</gene>
<protein>
    <submittedName>
        <fullName evidence="3">Uncharacterized protein</fullName>
    </submittedName>
</protein>
<feature type="region of interest" description="Disordered" evidence="1">
    <location>
        <begin position="254"/>
        <end position="277"/>
    </location>
</feature>
<keyword evidence="4" id="KW-1185">Reference proteome</keyword>
<feature type="compositionally biased region" description="Low complexity" evidence="1">
    <location>
        <begin position="134"/>
        <end position="172"/>
    </location>
</feature>
<proteinExistence type="predicted"/>
<evidence type="ECO:0000313" key="4">
    <source>
        <dbReference type="Proteomes" id="UP001157034"/>
    </source>
</evidence>
<name>A0ABQ6K798_9MICO</name>
<dbReference type="EMBL" id="BSVB01000001">
    <property type="protein sequence ID" value="GMA96525.1"/>
    <property type="molecule type" value="Genomic_DNA"/>
</dbReference>
<dbReference type="Proteomes" id="UP001157034">
    <property type="component" value="Unassembled WGS sequence"/>
</dbReference>
<keyword evidence="2" id="KW-0472">Membrane</keyword>